<dbReference type="InterPro" id="IPR058248">
    <property type="entry name" value="Lxx211020-like"/>
</dbReference>
<reference evidence="2 3" key="1">
    <citation type="submission" date="2024-08" db="EMBL/GenBank/DDBJ databases">
        <title>Tateyamaria sp. nov., isolated from marine algae.</title>
        <authorList>
            <person name="Choi B.J."/>
            <person name="Kim J.M."/>
            <person name="Lee J.K."/>
            <person name="Choi D.G."/>
            <person name="Bayburt H."/>
            <person name="Baek J.H."/>
            <person name="Han D.M."/>
            <person name="Jeon C.O."/>
        </authorList>
    </citation>
    <scope>NUCLEOTIDE SEQUENCE [LARGE SCALE GENOMIC DNA]</scope>
    <source>
        <strain evidence="2 3">KMU-156</strain>
    </source>
</reference>
<name>A0ABW8UN32_9RHOB</name>
<dbReference type="Proteomes" id="UP001627408">
    <property type="component" value="Unassembled WGS sequence"/>
</dbReference>
<dbReference type="SUPFAM" id="SSF110087">
    <property type="entry name" value="DR1885-like metal-binding protein"/>
    <property type="match status" value="1"/>
</dbReference>
<keyword evidence="1" id="KW-0732">Signal</keyword>
<dbReference type="PANTHER" id="PTHR36302:SF1">
    <property type="entry name" value="COPPER CHAPERONE PCU(A)C"/>
    <property type="match status" value="1"/>
</dbReference>
<dbReference type="InterPro" id="IPR007410">
    <property type="entry name" value="LpqE-like"/>
</dbReference>
<accession>A0ABW8UN32</accession>
<dbReference type="PANTHER" id="PTHR36302">
    <property type="entry name" value="BLR7088 PROTEIN"/>
    <property type="match status" value="1"/>
</dbReference>
<protein>
    <submittedName>
        <fullName evidence="2">Copper chaperone PCu(A)C</fullName>
    </submittedName>
</protein>
<feature type="signal peptide" evidence="1">
    <location>
        <begin position="1"/>
        <end position="22"/>
    </location>
</feature>
<evidence type="ECO:0000256" key="1">
    <source>
        <dbReference type="SAM" id="SignalP"/>
    </source>
</evidence>
<evidence type="ECO:0000313" key="2">
    <source>
        <dbReference type="EMBL" id="MFL4468525.1"/>
    </source>
</evidence>
<organism evidence="2 3">
    <name type="scientific">Tateyamaria armeniaca</name>
    <dbReference type="NCBI Taxonomy" id="2518930"/>
    <lineage>
        <taxon>Bacteria</taxon>
        <taxon>Pseudomonadati</taxon>
        <taxon>Pseudomonadota</taxon>
        <taxon>Alphaproteobacteria</taxon>
        <taxon>Rhodobacterales</taxon>
        <taxon>Roseobacteraceae</taxon>
        <taxon>Tateyamaria</taxon>
    </lineage>
</organism>
<comment type="caution">
    <text evidence="2">The sequence shown here is derived from an EMBL/GenBank/DDBJ whole genome shotgun (WGS) entry which is preliminary data.</text>
</comment>
<proteinExistence type="predicted"/>
<dbReference type="InterPro" id="IPR036182">
    <property type="entry name" value="PCuAC_sf"/>
</dbReference>
<feature type="chain" id="PRO_5045381199" evidence="1">
    <location>
        <begin position="23"/>
        <end position="160"/>
    </location>
</feature>
<sequence>MSLSKPLMALAAATFFALPAVADSIMVNDPYARAASPAAKSGAAFMTLHNMSGTDDRLISARTDAAKRVELHTHVETGDGIMQMREVEEGFAVAAGETITLKRGGEHVMLMGLTGPLEQGADIELTLVFEEAGDVVVTIPVDNERAPQAGAHGGHSDVSN</sequence>
<dbReference type="EMBL" id="JBHDIY010000002">
    <property type="protein sequence ID" value="MFL4468525.1"/>
    <property type="molecule type" value="Genomic_DNA"/>
</dbReference>
<evidence type="ECO:0000313" key="3">
    <source>
        <dbReference type="Proteomes" id="UP001627408"/>
    </source>
</evidence>
<keyword evidence="3" id="KW-1185">Reference proteome</keyword>
<dbReference type="Gene3D" id="2.60.40.1890">
    <property type="entry name" value="PCu(A)C copper chaperone"/>
    <property type="match status" value="1"/>
</dbReference>
<gene>
    <name evidence="2" type="ORF">ACERZ8_01045</name>
</gene>
<dbReference type="Pfam" id="PF04314">
    <property type="entry name" value="PCuAC"/>
    <property type="match status" value="1"/>
</dbReference>
<dbReference type="RefSeq" id="WP_407590272.1">
    <property type="nucleotide sequence ID" value="NZ_JBHDIY010000002.1"/>
</dbReference>